<dbReference type="Pfam" id="PF07221">
    <property type="entry name" value="GlcNAc_2-epim"/>
    <property type="match status" value="1"/>
</dbReference>
<evidence type="ECO:0000256" key="2">
    <source>
        <dbReference type="ARBA" id="ARBA00023235"/>
    </source>
</evidence>
<dbReference type="SUPFAM" id="SSF48208">
    <property type="entry name" value="Six-hairpin glycosidases"/>
    <property type="match status" value="1"/>
</dbReference>
<dbReference type="AlphaFoldDB" id="A0A1X7K4T6"/>
<gene>
    <name evidence="3" type="ORF">SAMN05660862_2570</name>
</gene>
<protein>
    <submittedName>
        <fullName evidence="3">Mannose or cellobiose epimerase, N-acyl-D-glucosamine 2-epimerase family</fullName>
    </submittedName>
</protein>
<dbReference type="STRING" id="561061.SAMN05660862_2570"/>
<dbReference type="GO" id="GO:0016853">
    <property type="term" value="F:isomerase activity"/>
    <property type="evidence" value="ECO:0007669"/>
    <property type="project" value="UniProtKB-KW"/>
</dbReference>
<dbReference type="GO" id="GO:0005975">
    <property type="term" value="P:carbohydrate metabolic process"/>
    <property type="evidence" value="ECO:0007669"/>
    <property type="project" value="InterPro"/>
</dbReference>
<reference evidence="3 4" key="1">
    <citation type="submission" date="2017-04" db="EMBL/GenBank/DDBJ databases">
        <authorList>
            <person name="Afonso C.L."/>
            <person name="Miller P.J."/>
            <person name="Scott M.A."/>
            <person name="Spackman E."/>
            <person name="Goraichik I."/>
            <person name="Dimitrov K.M."/>
            <person name="Suarez D.L."/>
            <person name="Swayne D.E."/>
        </authorList>
    </citation>
    <scope>NUCLEOTIDE SEQUENCE [LARGE SCALE GENOMIC DNA]</scope>
    <source>
        <strain evidence="3 4">DSM 22418</strain>
    </source>
</reference>
<evidence type="ECO:0000313" key="3">
    <source>
        <dbReference type="EMBL" id="SMG35992.1"/>
    </source>
</evidence>
<proteinExistence type="inferred from homology"/>
<dbReference type="Proteomes" id="UP000192980">
    <property type="component" value="Unassembled WGS sequence"/>
</dbReference>
<dbReference type="EMBL" id="FXAU01000004">
    <property type="protein sequence ID" value="SMG35992.1"/>
    <property type="molecule type" value="Genomic_DNA"/>
</dbReference>
<evidence type="ECO:0000256" key="1">
    <source>
        <dbReference type="ARBA" id="ARBA00008558"/>
    </source>
</evidence>
<organism evidence="3 4">
    <name type="scientific">Sphingobacterium psychroaquaticum</name>
    <dbReference type="NCBI Taxonomy" id="561061"/>
    <lineage>
        <taxon>Bacteria</taxon>
        <taxon>Pseudomonadati</taxon>
        <taxon>Bacteroidota</taxon>
        <taxon>Sphingobacteriia</taxon>
        <taxon>Sphingobacteriales</taxon>
        <taxon>Sphingobacteriaceae</taxon>
        <taxon>Sphingobacterium</taxon>
    </lineage>
</organism>
<evidence type="ECO:0000313" key="4">
    <source>
        <dbReference type="Proteomes" id="UP000192980"/>
    </source>
</evidence>
<dbReference type="Gene3D" id="1.50.10.10">
    <property type="match status" value="1"/>
</dbReference>
<keyword evidence="2" id="KW-0413">Isomerase</keyword>
<accession>A0A1X7K4T6</accession>
<dbReference type="InterPro" id="IPR012341">
    <property type="entry name" value="6hp_glycosidase-like_sf"/>
</dbReference>
<keyword evidence="4" id="KW-1185">Reference proteome</keyword>
<comment type="similarity">
    <text evidence="1">Belongs to the N-acylglucosamine 2-epimerase family.</text>
</comment>
<name>A0A1X7K4T6_9SPHI</name>
<sequence length="410" mass="48828">MSYIIKMKEVIGRSSQKKSRLGELIKAYRSYLFEDYLPFLDRFIFDEQHGGFFWNTTYSGEILGTNKRTWYDARGAWVYSFLYQNFDRNPLYLRKAKQTLDLLLRVKSHAQQFWPWSYDHEGVDLKERPGDIYGNLFVAEAFAAYAEAADDVSYWIFAKQRVLEAFEWYQDSAYRYALEYRPDPLYGEASEVLGHYMIILHVCTGMLRYKADLELNNIVSECIDALLTKHVHPVHGLMVELQAKPGNDLPVSYEQFVYLGHAIEALWMVMDEAMRRHDFDLFQLAAQRFKQHVEVAWDDLHGGFFHCLNHVDDYHFLTDKVLWAQEEVLIGCLILWEEQDDSWAKTWFWKTYNYMEKYFVRHDLPYKPWKLGGGRKMDKLDVGYRIENYHHPRHLMFSLLSLDRILKNTI</sequence>
<dbReference type="InterPro" id="IPR010819">
    <property type="entry name" value="AGE/CE"/>
</dbReference>
<dbReference type="InterPro" id="IPR008928">
    <property type="entry name" value="6-hairpin_glycosidase_sf"/>
</dbReference>
<dbReference type="PANTHER" id="PTHR15108">
    <property type="entry name" value="N-ACYLGLUCOSAMINE-2-EPIMERASE"/>
    <property type="match status" value="1"/>
</dbReference>